<dbReference type="Proteomes" id="UP001630127">
    <property type="component" value="Unassembled WGS sequence"/>
</dbReference>
<proteinExistence type="predicted"/>
<gene>
    <name evidence="2" type="ORF">ACH5RR_016553</name>
</gene>
<accession>A0ABD2ZWB7</accession>
<evidence type="ECO:0000313" key="2">
    <source>
        <dbReference type="EMBL" id="KAL3523719.1"/>
    </source>
</evidence>
<feature type="region of interest" description="Disordered" evidence="1">
    <location>
        <begin position="44"/>
        <end position="111"/>
    </location>
</feature>
<keyword evidence="3" id="KW-1185">Reference proteome</keyword>
<feature type="compositionally biased region" description="Pro residues" evidence="1">
    <location>
        <begin position="74"/>
        <end position="108"/>
    </location>
</feature>
<evidence type="ECO:0000313" key="3">
    <source>
        <dbReference type="Proteomes" id="UP001630127"/>
    </source>
</evidence>
<sequence length="127" mass="14128">MFMMIHALHDTATSRAAFVAALRFNNMFVMELDVIEYYDEVKRVSGQTGNGPERKPPTPGPPPPQQNVPVHPFVLPPPLPQPPEAEPPLAPNPSVYPPSSPPLSPPLPCYDNRLMYRHEQQNDALVL</sequence>
<reference evidence="2 3" key="1">
    <citation type="submission" date="2024-11" db="EMBL/GenBank/DDBJ databases">
        <title>A near-complete genome assembly of Cinchona calisaya.</title>
        <authorList>
            <person name="Lian D.C."/>
            <person name="Zhao X.W."/>
            <person name="Wei L."/>
        </authorList>
    </citation>
    <scope>NUCLEOTIDE SEQUENCE [LARGE SCALE GENOMIC DNA]</scope>
    <source>
        <tissue evidence="2">Nenye</tissue>
    </source>
</reference>
<organism evidence="2 3">
    <name type="scientific">Cinchona calisaya</name>
    <dbReference type="NCBI Taxonomy" id="153742"/>
    <lineage>
        <taxon>Eukaryota</taxon>
        <taxon>Viridiplantae</taxon>
        <taxon>Streptophyta</taxon>
        <taxon>Embryophyta</taxon>
        <taxon>Tracheophyta</taxon>
        <taxon>Spermatophyta</taxon>
        <taxon>Magnoliopsida</taxon>
        <taxon>eudicotyledons</taxon>
        <taxon>Gunneridae</taxon>
        <taxon>Pentapetalae</taxon>
        <taxon>asterids</taxon>
        <taxon>lamiids</taxon>
        <taxon>Gentianales</taxon>
        <taxon>Rubiaceae</taxon>
        <taxon>Cinchonoideae</taxon>
        <taxon>Cinchoneae</taxon>
        <taxon>Cinchona</taxon>
    </lineage>
</organism>
<name>A0ABD2ZWB7_9GENT</name>
<protein>
    <submittedName>
        <fullName evidence="2">Uncharacterized protein</fullName>
    </submittedName>
</protein>
<dbReference type="EMBL" id="JBJUIK010000007">
    <property type="protein sequence ID" value="KAL3523719.1"/>
    <property type="molecule type" value="Genomic_DNA"/>
</dbReference>
<dbReference type="AlphaFoldDB" id="A0ABD2ZWB7"/>
<evidence type="ECO:0000256" key="1">
    <source>
        <dbReference type="SAM" id="MobiDB-lite"/>
    </source>
</evidence>
<feature type="compositionally biased region" description="Pro residues" evidence="1">
    <location>
        <begin position="57"/>
        <end position="66"/>
    </location>
</feature>
<comment type="caution">
    <text evidence="2">The sequence shown here is derived from an EMBL/GenBank/DDBJ whole genome shotgun (WGS) entry which is preliminary data.</text>
</comment>